<dbReference type="EMBL" id="BKBA01000003">
    <property type="protein sequence ID" value="GEQ12598.1"/>
    <property type="molecule type" value="Genomic_DNA"/>
</dbReference>
<dbReference type="RefSeq" id="WP_147062097.1">
    <property type="nucleotide sequence ID" value="NZ_BAABDN010000001.1"/>
</dbReference>
<accession>A0A512SX99</accession>
<dbReference type="Proteomes" id="UP000321793">
    <property type="component" value="Unassembled WGS sequence"/>
</dbReference>
<name>A0A512SX99_9MICO</name>
<keyword evidence="2" id="KW-1185">Reference proteome</keyword>
<organism evidence="1 2">
    <name type="scientific">Knoellia locipacati</name>
    <dbReference type="NCBI Taxonomy" id="882824"/>
    <lineage>
        <taxon>Bacteria</taxon>
        <taxon>Bacillati</taxon>
        <taxon>Actinomycetota</taxon>
        <taxon>Actinomycetes</taxon>
        <taxon>Micrococcales</taxon>
        <taxon>Intrasporangiaceae</taxon>
        <taxon>Knoellia</taxon>
    </lineage>
</organism>
<sequence length="95" mass="10519">MRLYICWGTGGNEHHDCHKAHQALVDAGHSPEIVKARGQEHLPRLLQRKVRREVHALTGSFFVPVLVLDDGTAINRPDEIVAWARAHPAASADAE</sequence>
<gene>
    <name evidence="1" type="ORF">KLO01_06450</name>
</gene>
<proteinExistence type="predicted"/>
<dbReference type="OrthoDB" id="4867152at2"/>
<evidence type="ECO:0008006" key="3">
    <source>
        <dbReference type="Google" id="ProtNLM"/>
    </source>
</evidence>
<evidence type="ECO:0000313" key="1">
    <source>
        <dbReference type="EMBL" id="GEQ12598.1"/>
    </source>
</evidence>
<protein>
    <recommendedName>
        <fullName evidence="3">GST N-terminal domain-containing protein</fullName>
    </recommendedName>
</protein>
<comment type="caution">
    <text evidence="1">The sequence shown here is derived from an EMBL/GenBank/DDBJ whole genome shotgun (WGS) entry which is preliminary data.</text>
</comment>
<reference evidence="1 2" key="1">
    <citation type="submission" date="2019-07" db="EMBL/GenBank/DDBJ databases">
        <title>Whole genome shotgun sequence of Knoellia locipacati NBRC 109775.</title>
        <authorList>
            <person name="Hosoyama A."/>
            <person name="Uohara A."/>
            <person name="Ohji S."/>
            <person name="Ichikawa N."/>
        </authorList>
    </citation>
    <scope>NUCLEOTIDE SEQUENCE [LARGE SCALE GENOMIC DNA]</scope>
    <source>
        <strain evidence="1 2">NBRC 109775</strain>
    </source>
</reference>
<evidence type="ECO:0000313" key="2">
    <source>
        <dbReference type="Proteomes" id="UP000321793"/>
    </source>
</evidence>
<dbReference type="AlphaFoldDB" id="A0A512SX99"/>